<keyword evidence="2" id="KW-1185">Reference proteome</keyword>
<reference evidence="1 2" key="1">
    <citation type="submission" date="2021-05" db="EMBL/GenBank/DDBJ databases">
        <title>Novel Bacillus species.</title>
        <authorList>
            <person name="Liu G."/>
        </authorList>
    </citation>
    <scope>NUCLEOTIDE SEQUENCE [LARGE SCALE GENOMIC DNA]</scope>
    <source>
        <strain evidence="1 2">FJAT-49732</strain>
    </source>
</reference>
<evidence type="ECO:0000313" key="2">
    <source>
        <dbReference type="Proteomes" id="UP000682713"/>
    </source>
</evidence>
<dbReference type="AlphaFoldDB" id="A0A942TJH0"/>
<name>A0A942TJH0_9BACI</name>
<accession>A0A942TJH0</accession>
<comment type="caution">
    <text evidence="1">The sequence shown here is derived from an EMBL/GenBank/DDBJ whole genome shotgun (WGS) entry which is preliminary data.</text>
</comment>
<proteinExistence type="predicted"/>
<dbReference type="EMBL" id="JAGYPJ010000001">
    <property type="protein sequence ID" value="MBS4199215.1"/>
    <property type="molecule type" value="Genomic_DNA"/>
</dbReference>
<sequence length="52" mass="6131">MQVFGEEFKGFVHEGEIQWFHPYPKQKLEDGHVFAIESEVHKMVEEHESDSA</sequence>
<gene>
    <name evidence="1" type="ORF">KHA93_06045</name>
</gene>
<protein>
    <submittedName>
        <fullName evidence="1">Uncharacterized protein</fullName>
    </submittedName>
</protein>
<dbReference type="RefSeq" id="WP_213109910.1">
    <property type="nucleotide sequence ID" value="NZ_JAGYPJ010000001.1"/>
</dbReference>
<organism evidence="1 2">
    <name type="scientific">Lederbergia citrisecunda</name>
    <dbReference type="NCBI Taxonomy" id="2833583"/>
    <lineage>
        <taxon>Bacteria</taxon>
        <taxon>Bacillati</taxon>
        <taxon>Bacillota</taxon>
        <taxon>Bacilli</taxon>
        <taxon>Bacillales</taxon>
        <taxon>Bacillaceae</taxon>
        <taxon>Lederbergia</taxon>
    </lineage>
</organism>
<evidence type="ECO:0000313" key="1">
    <source>
        <dbReference type="EMBL" id="MBS4199215.1"/>
    </source>
</evidence>
<dbReference type="Proteomes" id="UP000682713">
    <property type="component" value="Unassembled WGS sequence"/>
</dbReference>